<feature type="transmembrane region" description="Helical" evidence="1">
    <location>
        <begin position="123"/>
        <end position="145"/>
    </location>
</feature>
<accession>A0AB39P9Y1</accession>
<feature type="transmembrane region" description="Helical" evidence="1">
    <location>
        <begin position="35"/>
        <end position="52"/>
    </location>
</feature>
<gene>
    <name evidence="2" type="ORF">AB5J56_14815</name>
</gene>
<proteinExistence type="predicted"/>
<keyword evidence="1" id="KW-0812">Transmembrane</keyword>
<keyword evidence="1" id="KW-0472">Membrane</keyword>
<evidence type="ECO:0000256" key="1">
    <source>
        <dbReference type="SAM" id="Phobius"/>
    </source>
</evidence>
<name>A0AB39P9Y1_9ACTN</name>
<feature type="transmembrane region" description="Helical" evidence="1">
    <location>
        <begin position="58"/>
        <end position="76"/>
    </location>
</feature>
<reference evidence="2" key="1">
    <citation type="submission" date="2024-07" db="EMBL/GenBank/DDBJ databases">
        <authorList>
            <person name="Yu S.T."/>
        </authorList>
    </citation>
    <scope>NUCLEOTIDE SEQUENCE</scope>
    <source>
        <strain evidence="2">R21</strain>
    </source>
</reference>
<protein>
    <recommendedName>
        <fullName evidence="3">Integral membrane protein</fullName>
    </recommendedName>
</protein>
<dbReference type="RefSeq" id="WP_369233182.1">
    <property type="nucleotide sequence ID" value="NZ_CP163435.1"/>
</dbReference>
<feature type="transmembrane region" description="Helical" evidence="1">
    <location>
        <begin position="151"/>
        <end position="170"/>
    </location>
</feature>
<evidence type="ECO:0000313" key="2">
    <source>
        <dbReference type="EMBL" id="XDQ25883.1"/>
    </source>
</evidence>
<organism evidence="2">
    <name type="scientific">Streptomyces sp. R21</name>
    <dbReference type="NCBI Taxonomy" id="3238627"/>
    <lineage>
        <taxon>Bacteria</taxon>
        <taxon>Bacillati</taxon>
        <taxon>Actinomycetota</taxon>
        <taxon>Actinomycetes</taxon>
        <taxon>Kitasatosporales</taxon>
        <taxon>Streptomycetaceae</taxon>
        <taxon>Streptomyces</taxon>
    </lineage>
</organism>
<keyword evidence="1" id="KW-1133">Transmembrane helix</keyword>
<evidence type="ECO:0008006" key="3">
    <source>
        <dbReference type="Google" id="ProtNLM"/>
    </source>
</evidence>
<sequence length="196" mass="20640">MSERSERGVTKGQLLLAEYQSVKDEQKARIGFRDNLLYVTLAVVAAVVAAAAQAKQTSMLLALPPVCVVLGWTYLVNDEKISAIGAYVRGDLAPRLAELADTDVVFRWETAHRGDTRRASRKVIQCGIDLLAFCVVPLAGLGVYWGSGQVGAGLLVLSVVEALAAVGLGVQVVSYARGPVAAVQPPAVTGRPPQGS</sequence>
<dbReference type="AlphaFoldDB" id="A0AB39P9Y1"/>
<dbReference type="EMBL" id="CP163435">
    <property type="protein sequence ID" value="XDQ25883.1"/>
    <property type="molecule type" value="Genomic_DNA"/>
</dbReference>